<dbReference type="Proteomes" id="UP000834611">
    <property type="component" value="Unassembled WGS sequence"/>
</dbReference>
<dbReference type="AlphaFoldDB" id="A0A9N8GW44"/>
<evidence type="ECO:0000313" key="2">
    <source>
        <dbReference type="Proteomes" id="UP000834611"/>
    </source>
</evidence>
<comment type="caution">
    <text evidence="1">The sequence shown here is derived from an EMBL/GenBank/DDBJ whole genome shotgun (WGS) entry which is preliminary data.</text>
</comment>
<evidence type="ECO:0000313" key="1">
    <source>
        <dbReference type="EMBL" id="CAB5678407.1"/>
    </source>
</evidence>
<accession>A0A9N8GW44</accession>
<protein>
    <submittedName>
        <fullName evidence="1">Uncharacterized protein</fullName>
    </submittedName>
</protein>
<reference evidence="1" key="1">
    <citation type="submission" date="2020-05" db="EMBL/GenBank/DDBJ databases">
        <authorList>
            <person name="Delgado-Blas J."/>
        </authorList>
    </citation>
    <scope>NUCLEOTIDE SEQUENCE</scope>
    <source>
        <strain evidence="1">BB1453</strain>
    </source>
</reference>
<gene>
    <name evidence="1" type="ORF">GHA_01138</name>
</gene>
<proteinExistence type="predicted"/>
<name>A0A9N8GW44_PRORE</name>
<dbReference type="EMBL" id="CAHPSF010000002">
    <property type="protein sequence ID" value="CAB5678407.1"/>
    <property type="molecule type" value="Genomic_DNA"/>
</dbReference>
<sequence length="94" mass="11429">MAIIQYYSAYDRNEKPESVSEYCRYELEDDHNFSIEDDDFECCIEACAEDYYNNHDGWEDRFPCFLMLWIDDQYLGMFEVELEHEPTFSAYKVE</sequence>
<dbReference type="RefSeq" id="WP_239407206.1">
    <property type="nucleotide sequence ID" value="NZ_CAHPRV010000001.1"/>
</dbReference>
<organism evidence="1 2">
    <name type="scientific">Providencia rettgeri</name>
    <dbReference type="NCBI Taxonomy" id="587"/>
    <lineage>
        <taxon>Bacteria</taxon>
        <taxon>Pseudomonadati</taxon>
        <taxon>Pseudomonadota</taxon>
        <taxon>Gammaproteobacteria</taxon>
        <taxon>Enterobacterales</taxon>
        <taxon>Morganellaceae</taxon>
        <taxon>Providencia</taxon>
    </lineage>
</organism>